<protein>
    <submittedName>
        <fullName evidence="2">Uncharacterized protein</fullName>
    </submittedName>
</protein>
<evidence type="ECO:0000313" key="2">
    <source>
        <dbReference type="EMBL" id="CAG7832462.1"/>
    </source>
</evidence>
<evidence type="ECO:0000256" key="1">
    <source>
        <dbReference type="SAM" id="MobiDB-lite"/>
    </source>
</evidence>
<sequence>MALHAITCTQLVSLTTPESPRCYHTEGEAHLYHFLANDNEGSSCEESTNWNNSASSKAKDDPRLKTVRFCADVENPVFPVISDNGNSQRRVPLQTTPINIFNQIIPVRALESALPKISKFESAGAPSTKGTNSSIRETLISKV</sequence>
<dbReference type="Proteomes" id="UP000708208">
    <property type="component" value="Unassembled WGS sequence"/>
</dbReference>
<dbReference type="EMBL" id="CAJVCH010565168">
    <property type="protein sequence ID" value="CAG7832462.1"/>
    <property type="molecule type" value="Genomic_DNA"/>
</dbReference>
<name>A0A8J2LLR7_9HEXA</name>
<comment type="caution">
    <text evidence="2">The sequence shown here is derived from an EMBL/GenBank/DDBJ whole genome shotgun (WGS) entry which is preliminary data.</text>
</comment>
<feature type="non-terminal residue" evidence="2">
    <location>
        <position position="1"/>
    </location>
</feature>
<accession>A0A8J2LLR7</accession>
<reference evidence="2" key="1">
    <citation type="submission" date="2021-06" db="EMBL/GenBank/DDBJ databases">
        <authorList>
            <person name="Hodson N. C."/>
            <person name="Mongue J. A."/>
            <person name="Jaron S. K."/>
        </authorList>
    </citation>
    <scope>NUCLEOTIDE SEQUENCE</scope>
</reference>
<gene>
    <name evidence="2" type="ORF">AFUS01_LOCUS42146</name>
</gene>
<evidence type="ECO:0000313" key="3">
    <source>
        <dbReference type="Proteomes" id="UP000708208"/>
    </source>
</evidence>
<feature type="region of interest" description="Disordered" evidence="1">
    <location>
        <begin position="121"/>
        <end position="143"/>
    </location>
</feature>
<dbReference type="AlphaFoldDB" id="A0A8J2LLR7"/>
<keyword evidence="3" id="KW-1185">Reference proteome</keyword>
<proteinExistence type="predicted"/>
<organism evidence="2 3">
    <name type="scientific">Allacma fusca</name>
    <dbReference type="NCBI Taxonomy" id="39272"/>
    <lineage>
        <taxon>Eukaryota</taxon>
        <taxon>Metazoa</taxon>
        <taxon>Ecdysozoa</taxon>
        <taxon>Arthropoda</taxon>
        <taxon>Hexapoda</taxon>
        <taxon>Collembola</taxon>
        <taxon>Symphypleona</taxon>
        <taxon>Sminthuridae</taxon>
        <taxon>Allacma</taxon>
    </lineage>
</organism>